<dbReference type="SUPFAM" id="SSF63446">
    <property type="entry name" value="Type I dockerin domain"/>
    <property type="match status" value="1"/>
</dbReference>
<dbReference type="Proteomes" id="UP000318478">
    <property type="component" value="Unassembled WGS sequence"/>
</dbReference>
<accession>A0A5C5YEZ7</accession>
<keyword evidence="3" id="KW-0560">Oxidoreductase</keyword>
<dbReference type="EMBL" id="SJPO01000010">
    <property type="protein sequence ID" value="TWT73578.1"/>
    <property type="molecule type" value="Genomic_DNA"/>
</dbReference>
<dbReference type="SUPFAM" id="SSF50952">
    <property type="entry name" value="Soluble quinoprotein glucose dehydrogenase"/>
    <property type="match status" value="1"/>
</dbReference>
<evidence type="ECO:0000313" key="4">
    <source>
        <dbReference type="Proteomes" id="UP000318478"/>
    </source>
</evidence>
<feature type="chain" id="PRO_5023054521" evidence="1">
    <location>
        <begin position="23"/>
        <end position="569"/>
    </location>
</feature>
<dbReference type="InterPro" id="IPR036439">
    <property type="entry name" value="Dockerin_dom_sf"/>
</dbReference>
<reference evidence="3 4" key="1">
    <citation type="submission" date="2019-02" db="EMBL/GenBank/DDBJ databases">
        <title>Deep-cultivation of Planctomycetes and their phenomic and genomic characterization uncovers novel biology.</title>
        <authorList>
            <person name="Wiegand S."/>
            <person name="Jogler M."/>
            <person name="Boedeker C."/>
            <person name="Pinto D."/>
            <person name="Vollmers J."/>
            <person name="Rivas-Marin E."/>
            <person name="Kohn T."/>
            <person name="Peeters S.H."/>
            <person name="Heuer A."/>
            <person name="Rast P."/>
            <person name="Oberbeckmann S."/>
            <person name="Bunk B."/>
            <person name="Jeske O."/>
            <person name="Meyerdierks A."/>
            <person name="Storesund J.E."/>
            <person name="Kallscheuer N."/>
            <person name="Luecker S."/>
            <person name="Lage O.M."/>
            <person name="Pohl T."/>
            <person name="Merkel B.J."/>
            <person name="Hornburger P."/>
            <person name="Mueller R.-W."/>
            <person name="Bruemmer F."/>
            <person name="Labrenz M."/>
            <person name="Spormann A.M."/>
            <person name="Op Den Camp H."/>
            <person name="Overmann J."/>
            <person name="Amann R."/>
            <person name="Jetten M.S.M."/>
            <person name="Mascher T."/>
            <person name="Medema M.H."/>
            <person name="Devos D.P."/>
            <person name="Kaster A.-K."/>
            <person name="Ovreas L."/>
            <person name="Rohde M."/>
            <person name="Galperin M.Y."/>
            <person name="Jogler C."/>
        </authorList>
    </citation>
    <scope>NUCLEOTIDE SEQUENCE [LARGE SCALE GENOMIC DNA]</scope>
    <source>
        <strain evidence="3 4">Pla123a</strain>
    </source>
</reference>
<dbReference type="OrthoDB" id="9770043at2"/>
<keyword evidence="1" id="KW-0732">Signal</keyword>
<dbReference type="PANTHER" id="PTHR19328:SF13">
    <property type="entry name" value="HIPL1 PROTEIN"/>
    <property type="match status" value="1"/>
</dbReference>
<dbReference type="EC" id="1.1.5.-" evidence="3"/>
<organism evidence="3 4">
    <name type="scientific">Posidoniimonas polymericola</name>
    <dbReference type="NCBI Taxonomy" id="2528002"/>
    <lineage>
        <taxon>Bacteria</taxon>
        <taxon>Pseudomonadati</taxon>
        <taxon>Planctomycetota</taxon>
        <taxon>Planctomycetia</taxon>
        <taxon>Pirellulales</taxon>
        <taxon>Lacipirellulaceae</taxon>
        <taxon>Posidoniimonas</taxon>
    </lineage>
</organism>
<gene>
    <name evidence="3" type="primary">yliI_3</name>
    <name evidence="3" type="ORF">Pla123a_39140</name>
</gene>
<dbReference type="InterPro" id="IPR011042">
    <property type="entry name" value="6-blade_b-propeller_TolB-like"/>
</dbReference>
<evidence type="ECO:0000313" key="3">
    <source>
        <dbReference type="EMBL" id="TWT73578.1"/>
    </source>
</evidence>
<dbReference type="AlphaFoldDB" id="A0A5C5YEZ7"/>
<name>A0A5C5YEZ7_9BACT</name>
<dbReference type="GO" id="GO:0000272">
    <property type="term" value="P:polysaccharide catabolic process"/>
    <property type="evidence" value="ECO:0007669"/>
    <property type="project" value="InterPro"/>
</dbReference>
<evidence type="ECO:0000256" key="1">
    <source>
        <dbReference type="SAM" id="SignalP"/>
    </source>
</evidence>
<dbReference type="PANTHER" id="PTHR19328">
    <property type="entry name" value="HEDGEHOG-INTERACTING PROTEIN"/>
    <property type="match status" value="1"/>
</dbReference>
<dbReference type="Gene3D" id="1.10.1330.10">
    <property type="entry name" value="Dockerin domain"/>
    <property type="match status" value="1"/>
</dbReference>
<proteinExistence type="predicted"/>
<dbReference type="InterPro" id="IPR012938">
    <property type="entry name" value="Glc/Sorbosone_DH"/>
</dbReference>
<dbReference type="RefSeq" id="WP_146590034.1">
    <property type="nucleotide sequence ID" value="NZ_SJPO01000010.1"/>
</dbReference>
<keyword evidence="4" id="KW-1185">Reference proteome</keyword>
<dbReference type="Pfam" id="PF07995">
    <property type="entry name" value="GSDH"/>
    <property type="match status" value="1"/>
</dbReference>
<feature type="domain" description="Glucose/Sorbosone dehydrogenase" evidence="2">
    <location>
        <begin position="74"/>
        <end position="388"/>
    </location>
</feature>
<dbReference type="InterPro" id="IPR011041">
    <property type="entry name" value="Quinoprot_gluc/sorb_DH_b-prop"/>
</dbReference>
<dbReference type="Gene3D" id="2.120.10.30">
    <property type="entry name" value="TolB, C-terminal domain"/>
    <property type="match status" value="1"/>
</dbReference>
<dbReference type="InterPro" id="IPR018247">
    <property type="entry name" value="EF_Hand_1_Ca_BS"/>
</dbReference>
<feature type="signal peptide" evidence="1">
    <location>
        <begin position="1"/>
        <end position="22"/>
    </location>
</feature>
<dbReference type="GO" id="GO:0016491">
    <property type="term" value="F:oxidoreductase activity"/>
    <property type="evidence" value="ECO:0007669"/>
    <property type="project" value="UniProtKB-KW"/>
</dbReference>
<dbReference type="PROSITE" id="PS00018">
    <property type="entry name" value="EF_HAND_1"/>
    <property type="match status" value="2"/>
</dbReference>
<comment type="caution">
    <text evidence="3">The sequence shown here is derived from an EMBL/GenBank/DDBJ whole genome shotgun (WGS) entry which is preliminary data.</text>
</comment>
<evidence type="ECO:0000259" key="2">
    <source>
        <dbReference type="Pfam" id="PF07995"/>
    </source>
</evidence>
<protein>
    <submittedName>
        <fullName evidence="3">Soluble aldose sugar dehydrogenase YliI</fullName>
        <ecNumber evidence="3">1.1.5.-</ecNumber>
    </submittedName>
</protein>
<sequence length="569" mass="60752" precursor="true">MFRLFCCCLSAGLATLASHANAQISAPILPGVTVGVQDVVSFPDTRGIAQEDNRSAANVARINFMREIPGYSDQWLVNDLRGPIYRVEPASQQVVEYLDVADVFSRFNIGPGGLSTGLNTVALHPEFAVNGKFYTIHSESAAGNPGAIDFGNLSPSLGHTVVVEWTADNPSAGTFSGTHRELLRVGQGSRIHNLGDISFNPMATPGDPDYGMMYIAGGDSNTGSPAQDLGSIFGKLLRIDPAGNNSANGAYGVPADNPFASDGDPNTLAEVWAYGFRNLHRISWDQQTGAFLGTDIGDGSVEEVNFLAAGSNYGWSTFEGTFFRGGGAIPRGTDTDSFVWPAAQYDHGDGLAIAGGFVYRGAEVPELYGKFVYGDIVNGRLFYSDFDELVAAHEDGDFRSTADVHELFLTQGGQAVTVKDLIIDARTDASLPNNRTDLRFGQDSAGEIYLSTKQDGWIRTLTGDRTAVDYNGDGLVDAADYTVWRDAVATNDLTADGNNDGVVDALDYAVWRRNFGFTYVAPGGAVPESGAMLLACWVLAGSLAASHLRRSREWAPRESVVDAIDVAVC</sequence>